<name>A0A918KHD5_9PROT</name>
<dbReference type="Proteomes" id="UP000600865">
    <property type="component" value="Unassembled WGS sequence"/>
</dbReference>
<dbReference type="RefSeq" id="WP_189581817.1">
    <property type="nucleotide sequence ID" value="NZ_BMYV01000001.1"/>
</dbReference>
<protein>
    <submittedName>
        <fullName evidence="1">Protein YebE</fullName>
    </submittedName>
</protein>
<dbReference type="Gene3D" id="1.10.3680.10">
    <property type="entry name" value="TerB-like"/>
    <property type="match status" value="1"/>
</dbReference>
<keyword evidence="2" id="KW-1185">Reference proteome</keyword>
<accession>A0A918KHD5</accession>
<gene>
    <name evidence="1" type="ORF">GCM10011309_08800</name>
</gene>
<organism evidence="1 2">
    <name type="scientific">Litorimonas cladophorae</name>
    <dbReference type="NCBI Taxonomy" id="1220491"/>
    <lineage>
        <taxon>Bacteria</taxon>
        <taxon>Pseudomonadati</taxon>
        <taxon>Pseudomonadota</taxon>
        <taxon>Alphaproteobacteria</taxon>
        <taxon>Maricaulales</taxon>
        <taxon>Robiginitomaculaceae</taxon>
    </lineage>
</organism>
<dbReference type="Pfam" id="PF04391">
    <property type="entry name" value="DUF533"/>
    <property type="match status" value="1"/>
</dbReference>
<evidence type="ECO:0000313" key="2">
    <source>
        <dbReference type="Proteomes" id="UP000600865"/>
    </source>
</evidence>
<dbReference type="AlphaFoldDB" id="A0A918KHD5"/>
<dbReference type="EMBL" id="BMYV01000001">
    <property type="protein sequence ID" value="GGX61167.1"/>
    <property type="molecule type" value="Genomic_DNA"/>
</dbReference>
<comment type="caution">
    <text evidence="1">The sequence shown here is derived from an EMBL/GenBank/DDBJ whole genome shotgun (WGS) entry which is preliminary data.</text>
</comment>
<sequence length="241" mass="25626">MTNSTLSSAQDLLEQILGPEILGKGQELINKAKSTDTAELTTKGKAMFKQAEDALADKLGVDDSADSRKKLRLGTAVTAGALALILRDRSNRKLAALGGLGGLGFLAYKAQQAGKMPQSFDEVMALLKGRTPANHADILLQAMVAAAKADGDISDDELAMLDTLEGVEAQDVREVLSAQADPSAIAALAKSDQMALEIYGVSCRIANGLNPRERDYLDRLAMELRLDPEMAARIETDVRTG</sequence>
<dbReference type="InterPro" id="IPR007486">
    <property type="entry name" value="YebE"/>
</dbReference>
<proteinExistence type="predicted"/>
<evidence type="ECO:0000313" key="1">
    <source>
        <dbReference type="EMBL" id="GGX61167.1"/>
    </source>
</evidence>
<dbReference type="InterPro" id="IPR029024">
    <property type="entry name" value="TerB-like"/>
</dbReference>
<reference evidence="1 2" key="1">
    <citation type="journal article" date="2014" name="Int. J. Syst. Evol. Microbiol.">
        <title>Complete genome sequence of Corynebacterium casei LMG S-19264T (=DSM 44701T), isolated from a smear-ripened cheese.</title>
        <authorList>
            <consortium name="US DOE Joint Genome Institute (JGI-PGF)"/>
            <person name="Walter F."/>
            <person name="Albersmeier A."/>
            <person name="Kalinowski J."/>
            <person name="Ruckert C."/>
        </authorList>
    </citation>
    <scope>NUCLEOTIDE SEQUENCE [LARGE SCALE GENOMIC DNA]</scope>
    <source>
        <strain evidence="1 2">KCTC 23968</strain>
    </source>
</reference>
<dbReference type="SUPFAM" id="SSF158682">
    <property type="entry name" value="TerB-like"/>
    <property type="match status" value="1"/>
</dbReference>